<dbReference type="EMBL" id="LCTW02000335">
    <property type="protein sequence ID" value="KXX74615.1"/>
    <property type="molecule type" value="Genomic_DNA"/>
</dbReference>
<dbReference type="PANTHER" id="PTHR10826">
    <property type="entry name" value="COMPLEMENT COMPONENT 1"/>
    <property type="match status" value="1"/>
</dbReference>
<proteinExistence type="predicted"/>
<dbReference type="PANTHER" id="PTHR10826:SF1">
    <property type="entry name" value="COMPLEMENT COMPONENT 1 Q SUBCOMPONENT-BINDING PROTEIN, MITOCHONDRIAL"/>
    <property type="match status" value="1"/>
</dbReference>
<dbReference type="SUPFAM" id="SSF54529">
    <property type="entry name" value="Mitochondrial glycoprotein MAM33-like"/>
    <property type="match status" value="1"/>
</dbReference>
<keyword evidence="3" id="KW-1185">Reference proteome</keyword>
<organism evidence="2 3">
    <name type="scientific">Madurella mycetomatis</name>
    <dbReference type="NCBI Taxonomy" id="100816"/>
    <lineage>
        <taxon>Eukaryota</taxon>
        <taxon>Fungi</taxon>
        <taxon>Dikarya</taxon>
        <taxon>Ascomycota</taxon>
        <taxon>Pezizomycotina</taxon>
        <taxon>Sordariomycetes</taxon>
        <taxon>Sordariomycetidae</taxon>
        <taxon>Sordariales</taxon>
        <taxon>Sordariales incertae sedis</taxon>
        <taxon>Madurella</taxon>
    </lineage>
</organism>
<feature type="region of interest" description="Disordered" evidence="1">
    <location>
        <begin position="154"/>
        <end position="176"/>
    </location>
</feature>
<evidence type="ECO:0000313" key="3">
    <source>
        <dbReference type="Proteomes" id="UP000078237"/>
    </source>
</evidence>
<dbReference type="GO" id="GO:0042256">
    <property type="term" value="P:cytosolic ribosome assembly"/>
    <property type="evidence" value="ECO:0007669"/>
    <property type="project" value="TreeGrafter"/>
</dbReference>
<dbReference type="GO" id="GO:0005759">
    <property type="term" value="C:mitochondrial matrix"/>
    <property type="evidence" value="ECO:0007669"/>
    <property type="project" value="InterPro"/>
</dbReference>
<accession>A0A175VTP0</accession>
<sequence length="302" mass="33080">MMSLRAIARAAPRTLARASATPSISRYQRTSTGILAARPTAFLRPQQASAFSTSLFLRKAAGEVDEELSAKLAGEIEFENEVKENEPLPASIKDFLENGPFKIEDIPGKEDVTLTRTFGDEKITVSFTIADLHSFEPDMLEEDTAMEDELDALENGRSSQGEQERSRAAELADEGAEDMDAGADEAAVPCRLNIVIEKPGHGALNVEALAQDGSIAVENLFYYKDAKLAHSSSPDAVHAAQDTYPGPPFGSLDEDLQILMERYLEERGISQALATFVPDYVSVKEQREYMSWLNNVKAFVDA</sequence>
<dbReference type="STRING" id="100816.A0A175VTP0"/>
<dbReference type="InterPro" id="IPR036561">
    <property type="entry name" value="MAM33_sf"/>
</dbReference>
<gene>
    <name evidence="2" type="ORF">MMYC01_208222</name>
</gene>
<evidence type="ECO:0000313" key="2">
    <source>
        <dbReference type="EMBL" id="KXX74615.1"/>
    </source>
</evidence>
<protein>
    <submittedName>
        <fullName evidence="2">Mitochondrial acidic protein mam33</fullName>
    </submittedName>
</protein>
<comment type="caution">
    <text evidence="2">The sequence shown here is derived from an EMBL/GenBank/DDBJ whole genome shotgun (WGS) entry which is preliminary data.</text>
</comment>
<evidence type="ECO:0000256" key="1">
    <source>
        <dbReference type="SAM" id="MobiDB-lite"/>
    </source>
</evidence>
<name>A0A175VTP0_9PEZI</name>
<dbReference type="AlphaFoldDB" id="A0A175VTP0"/>
<reference evidence="2 3" key="1">
    <citation type="journal article" date="2016" name="Genome Announc.">
        <title>Genome Sequence of Madurella mycetomatis mm55, Isolated from a Human Mycetoma Case in Sudan.</title>
        <authorList>
            <person name="Smit S."/>
            <person name="Derks M.F."/>
            <person name="Bervoets S."/>
            <person name="Fahal A."/>
            <person name="van Leeuwen W."/>
            <person name="van Belkum A."/>
            <person name="van de Sande W.W."/>
        </authorList>
    </citation>
    <scope>NUCLEOTIDE SEQUENCE [LARGE SCALE GENOMIC DNA]</scope>
    <source>
        <strain evidence="3">mm55</strain>
    </source>
</reference>
<dbReference type="InterPro" id="IPR003428">
    <property type="entry name" value="MAM33"/>
</dbReference>
<dbReference type="Proteomes" id="UP000078237">
    <property type="component" value="Unassembled WGS sequence"/>
</dbReference>
<dbReference type="VEuPathDB" id="FungiDB:MMYC01_208222"/>
<dbReference type="Gene3D" id="3.10.280.10">
    <property type="entry name" value="Mitochondrial glycoprotein"/>
    <property type="match status" value="1"/>
</dbReference>
<dbReference type="OrthoDB" id="278212at2759"/>
<dbReference type="Pfam" id="PF02330">
    <property type="entry name" value="MAM33"/>
    <property type="match status" value="1"/>
</dbReference>